<sequence>MSMPPYSGRQYGWIFASIWLFYLGDSLNALLKQPDLLWRTIGVIALVAFAGCYLFMVRLASRMRHATSALPRSFTIRAGLGIAAMLALFGLQIPGAGAHALTCLVYIAAFGMVSLSLRAAVPLAVLLTVLAEVLPAVVPGWDDNGYGLAVLLGSAATWGIRLAAIRQYRLTDAQQEIADLAVQNERARIAADLHDILGHSLTVVTVKAELAQRLLDVDLDRARRELADLESLARDALADVRSTAMGVRGISLPGEIAAAREALAAANVEAVLPGAADEIPSRNRELFAWTIREAVTNIVRHSRARHATVHLSASAVEILDDGTGGSVASADGQGLIGLRRRAEALGAKLTVGRREDHQGFRVRVEVPS</sequence>
<feature type="domain" description="Signal transduction histidine kinase subgroup 3 dimerisation and phosphoacceptor" evidence="6">
    <location>
        <begin position="185"/>
        <end position="248"/>
    </location>
</feature>
<dbReference type="InterPro" id="IPR011712">
    <property type="entry name" value="Sig_transdc_His_kin_sub3_dim/P"/>
</dbReference>
<keyword evidence="3" id="KW-0902">Two-component regulatory system</keyword>
<feature type="transmembrane region" description="Helical" evidence="5">
    <location>
        <begin position="12"/>
        <end position="31"/>
    </location>
</feature>
<evidence type="ECO:0000256" key="4">
    <source>
        <dbReference type="SAM" id="Coils"/>
    </source>
</evidence>
<keyword evidence="1" id="KW-0808">Transferase</keyword>
<accession>A0A919TGU5</accession>
<evidence type="ECO:0000256" key="1">
    <source>
        <dbReference type="ARBA" id="ARBA00022679"/>
    </source>
</evidence>
<comment type="caution">
    <text evidence="7">The sequence shown here is derived from an EMBL/GenBank/DDBJ whole genome shotgun (WGS) entry which is preliminary data.</text>
</comment>
<dbReference type="SUPFAM" id="SSF55874">
    <property type="entry name" value="ATPase domain of HSP90 chaperone/DNA topoisomerase II/histidine kinase"/>
    <property type="match status" value="1"/>
</dbReference>
<feature type="transmembrane region" description="Helical" evidence="5">
    <location>
        <begin position="37"/>
        <end position="57"/>
    </location>
</feature>
<evidence type="ECO:0000259" key="6">
    <source>
        <dbReference type="Pfam" id="PF07730"/>
    </source>
</evidence>
<dbReference type="Gene3D" id="1.20.5.1930">
    <property type="match status" value="1"/>
</dbReference>
<dbReference type="InterPro" id="IPR036890">
    <property type="entry name" value="HATPase_C_sf"/>
</dbReference>
<dbReference type="GO" id="GO:0046983">
    <property type="term" value="F:protein dimerization activity"/>
    <property type="evidence" value="ECO:0007669"/>
    <property type="project" value="InterPro"/>
</dbReference>
<feature type="transmembrane region" description="Helical" evidence="5">
    <location>
        <begin position="120"/>
        <end position="138"/>
    </location>
</feature>
<dbReference type="EMBL" id="BOQN01000087">
    <property type="protein sequence ID" value="GIM94902.1"/>
    <property type="molecule type" value="Genomic_DNA"/>
</dbReference>
<dbReference type="PANTHER" id="PTHR24421:SF63">
    <property type="entry name" value="SENSOR HISTIDINE KINASE DESK"/>
    <property type="match status" value="1"/>
</dbReference>
<dbReference type="GO" id="GO:0016020">
    <property type="term" value="C:membrane"/>
    <property type="evidence" value="ECO:0007669"/>
    <property type="project" value="InterPro"/>
</dbReference>
<feature type="transmembrane region" description="Helical" evidence="5">
    <location>
        <begin position="69"/>
        <end position="90"/>
    </location>
</feature>
<reference evidence="7 8" key="1">
    <citation type="submission" date="2021-03" db="EMBL/GenBank/DDBJ databases">
        <title>Whole genome shotgun sequence of Actinoplanes toevensis NBRC 105298.</title>
        <authorList>
            <person name="Komaki H."/>
            <person name="Tamura T."/>
        </authorList>
    </citation>
    <scope>NUCLEOTIDE SEQUENCE [LARGE SCALE GENOMIC DNA]</scope>
    <source>
        <strain evidence="7 8">NBRC 105298</strain>
    </source>
</reference>
<protein>
    <submittedName>
        <fullName evidence="7">Histidine kinase</fullName>
    </submittedName>
</protein>
<keyword evidence="5" id="KW-0812">Transmembrane</keyword>
<dbReference type="Pfam" id="PF07730">
    <property type="entry name" value="HisKA_3"/>
    <property type="match status" value="1"/>
</dbReference>
<organism evidence="7 8">
    <name type="scientific">Paractinoplanes toevensis</name>
    <dbReference type="NCBI Taxonomy" id="571911"/>
    <lineage>
        <taxon>Bacteria</taxon>
        <taxon>Bacillati</taxon>
        <taxon>Actinomycetota</taxon>
        <taxon>Actinomycetes</taxon>
        <taxon>Micromonosporales</taxon>
        <taxon>Micromonosporaceae</taxon>
        <taxon>Paractinoplanes</taxon>
    </lineage>
</organism>
<keyword evidence="4" id="KW-0175">Coiled coil</keyword>
<dbReference type="GO" id="GO:0000155">
    <property type="term" value="F:phosphorelay sensor kinase activity"/>
    <property type="evidence" value="ECO:0007669"/>
    <property type="project" value="InterPro"/>
</dbReference>
<feature type="coiled-coil region" evidence="4">
    <location>
        <begin position="170"/>
        <end position="239"/>
    </location>
</feature>
<keyword evidence="5" id="KW-0472">Membrane</keyword>
<keyword evidence="5" id="KW-1133">Transmembrane helix</keyword>
<evidence type="ECO:0000256" key="5">
    <source>
        <dbReference type="SAM" id="Phobius"/>
    </source>
</evidence>
<evidence type="ECO:0000313" key="8">
    <source>
        <dbReference type="Proteomes" id="UP000677082"/>
    </source>
</evidence>
<dbReference type="Gene3D" id="3.30.565.10">
    <property type="entry name" value="Histidine kinase-like ATPase, C-terminal domain"/>
    <property type="match status" value="1"/>
</dbReference>
<dbReference type="InterPro" id="IPR050482">
    <property type="entry name" value="Sensor_HK_TwoCompSys"/>
</dbReference>
<proteinExistence type="predicted"/>
<dbReference type="PANTHER" id="PTHR24421">
    <property type="entry name" value="NITRATE/NITRITE SENSOR PROTEIN NARX-RELATED"/>
    <property type="match status" value="1"/>
</dbReference>
<dbReference type="AlphaFoldDB" id="A0A919TGU5"/>
<evidence type="ECO:0000256" key="3">
    <source>
        <dbReference type="ARBA" id="ARBA00023012"/>
    </source>
</evidence>
<evidence type="ECO:0000256" key="2">
    <source>
        <dbReference type="ARBA" id="ARBA00022777"/>
    </source>
</evidence>
<feature type="transmembrane region" description="Helical" evidence="5">
    <location>
        <begin position="144"/>
        <end position="164"/>
    </location>
</feature>
<feature type="transmembrane region" description="Helical" evidence="5">
    <location>
        <begin position="96"/>
        <end position="113"/>
    </location>
</feature>
<keyword evidence="2 7" id="KW-0418">Kinase</keyword>
<name>A0A919TGU5_9ACTN</name>
<keyword evidence="8" id="KW-1185">Reference proteome</keyword>
<dbReference type="CDD" id="cd16917">
    <property type="entry name" value="HATPase_UhpB-NarQ-NarX-like"/>
    <property type="match status" value="1"/>
</dbReference>
<evidence type="ECO:0000313" key="7">
    <source>
        <dbReference type="EMBL" id="GIM94902.1"/>
    </source>
</evidence>
<gene>
    <name evidence="7" type="primary">desK</name>
    <name evidence="7" type="ORF">Ato02nite_066950</name>
</gene>
<dbReference type="Proteomes" id="UP000677082">
    <property type="component" value="Unassembled WGS sequence"/>
</dbReference>